<evidence type="ECO:0000256" key="5">
    <source>
        <dbReference type="SAM" id="MobiDB-lite"/>
    </source>
</evidence>
<evidence type="ECO:0000256" key="3">
    <source>
        <dbReference type="ARBA" id="ARBA00022989"/>
    </source>
</evidence>
<evidence type="ECO:0000256" key="1">
    <source>
        <dbReference type="ARBA" id="ARBA00004370"/>
    </source>
</evidence>
<reference evidence="6" key="1">
    <citation type="submission" date="2017-06" db="EMBL/GenBank/DDBJ databases">
        <title>Novel phages from South African skin metaviromes.</title>
        <authorList>
            <person name="van Zyl L.J."/>
            <person name="Abrahams Y."/>
            <person name="Stander E.A."/>
            <person name="Kirby B.M."/>
            <person name="Clavaud C."/>
            <person name="Farcet C."/>
            <person name="Breton L."/>
            <person name="Trindade M.I."/>
        </authorList>
    </citation>
    <scope>NUCLEOTIDE SEQUENCE</scope>
</reference>
<evidence type="ECO:0000256" key="4">
    <source>
        <dbReference type="ARBA" id="ARBA00023136"/>
    </source>
</evidence>
<protein>
    <submittedName>
        <fullName evidence="6">Putative holin</fullName>
    </submittedName>
</protein>
<feature type="region of interest" description="Disordered" evidence="5">
    <location>
        <begin position="65"/>
        <end position="91"/>
    </location>
</feature>
<sequence>MSMKTDVGSIVRTIVFILAWVNQFLATKNISPIPVDEVTISSIITGAVSLWTWWKNNNFSHAAQKGQQKLHEVKAGTNSTGGAPQTNGDDF</sequence>
<dbReference type="Pfam" id="PF04688">
    <property type="entry name" value="Holin_SPP1"/>
    <property type="match status" value="1"/>
</dbReference>
<keyword evidence="2" id="KW-0812">Transmembrane</keyword>
<evidence type="ECO:0000313" key="6">
    <source>
        <dbReference type="EMBL" id="ASN70111.1"/>
    </source>
</evidence>
<dbReference type="EMBL" id="MF417901">
    <property type="protein sequence ID" value="ASN70111.1"/>
    <property type="molecule type" value="Genomic_DNA"/>
</dbReference>
<dbReference type="InterPro" id="IPR006479">
    <property type="entry name" value="Holin"/>
</dbReference>
<proteinExistence type="predicted"/>
<keyword evidence="3" id="KW-1133">Transmembrane helix</keyword>
<dbReference type="NCBIfam" id="TIGR01592">
    <property type="entry name" value="holin_SPP1"/>
    <property type="match status" value="1"/>
</dbReference>
<comment type="subcellular location">
    <subcellularLocation>
        <location evidence="1">Membrane</location>
    </subcellularLocation>
</comment>
<accession>A0A2H4JDE7</accession>
<keyword evidence="4" id="KW-0472">Membrane</keyword>
<gene>
    <name evidence="6" type="ORF">9S1_52</name>
</gene>
<feature type="compositionally biased region" description="Polar residues" evidence="5">
    <location>
        <begin position="76"/>
        <end position="91"/>
    </location>
</feature>
<organism evidence="6">
    <name type="scientific">uncultured Caudovirales phage</name>
    <dbReference type="NCBI Taxonomy" id="2100421"/>
    <lineage>
        <taxon>Viruses</taxon>
        <taxon>Duplodnaviria</taxon>
        <taxon>Heunggongvirae</taxon>
        <taxon>Uroviricota</taxon>
        <taxon>Caudoviricetes</taxon>
        <taxon>Peduoviridae</taxon>
        <taxon>Maltschvirus</taxon>
        <taxon>Maltschvirus maltsch</taxon>
    </lineage>
</organism>
<name>A0A2H4JDE7_9CAUD</name>
<evidence type="ECO:0000256" key="2">
    <source>
        <dbReference type="ARBA" id="ARBA00022692"/>
    </source>
</evidence>
<dbReference type="GO" id="GO:0016020">
    <property type="term" value="C:membrane"/>
    <property type="evidence" value="ECO:0007669"/>
    <property type="project" value="UniProtKB-SubCell"/>
</dbReference>